<comment type="subunit">
    <text evidence="7">Homodimer.</text>
</comment>
<evidence type="ECO:0000256" key="7">
    <source>
        <dbReference type="HAMAP-Rule" id="MF_01969"/>
    </source>
</evidence>
<keyword evidence="2 7" id="KW-0479">Metal-binding</keyword>
<feature type="binding site" evidence="7">
    <location>
        <position position="158"/>
    </location>
    <ligand>
        <name>Zn(2+)</name>
        <dbReference type="ChEBI" id="CHEBI:29105"/>
        <label>2</label>
    </ligand>
</feature>
<dbReference type="EC" id="3.5.1.9" evidence="7"/>
<protein>
    <recommendedName>
        <fullName evidence="7">Kynurenine formamidase</fullName>
        <shortName evidence="7">KFA</shortName>
        <shortName evidence="7">KFase</shortName>
        <ecNumber evidence="7">3.5.1.9</ecNumber>
    </recommendedName>
    <alternativeName>
        <fullName evidence="7">Arylformamidase</fullName>
    </alternativeName>
    <alternativeName>
        <fullName evidence="7">N-formylkynurenine formamidase</fullName>
        <shortName evidence="7">FKF</shortName>
    </alternativeName>
</protein>
<evidence type="ECO:0000256" key="4">
    <source>
        <dbReference type="ARBA" id="ARBA00022833"/>
    </source>
</evidence>
<dbReference type="InterPro" id="IPR017484">
    <property type="entry name" value="Kynurenine_formamidase_bac"/>
</dbReference>
<dbReference type="HAMAP" id="MF_01969">
    <property type="entry name" value="KynB"/>
    <property type="match status" value="1"/>
</dbReference>
<feature type="binding site" evidence="7">
    <location>
        <position position="53"/>
    </location>
    <ligand>
        <name>Zn(2+)</name>
        <dbReference type="ChEBI" id="CHEBI:29105"/>
        <label>1</label>
    </ligand>
</feature>
<dbReference type="EMBL" id="JBHUEM010000003">
    <property type="protein sequence ID" value="MFD1735589.1"/>
    <property type="molecule type" value="Genomic_DNA"/>
</dbReference>
<comment type="cofactor">
    <cofactor evidence="7">
        <name>Zn(2+)</name>
        <dbReference type="ChEBI" id="CHEBI:29105"/>
    </cofactor>
    <text evidence="7">Binds 2 zinc ions per subunit.</text>
</comment>
<evidence type="ECO:0000256" key="1">
    <source>
        <dbReference type="ARBA" id="ARBA00002204"/>
    </source>
</evidence>
<dbReference type="Proteomes" id="UP001597214">
    <property type="component" value="Unassembled WGS sequence"/>
</dbReference>
<feature type="binding site" evidence="7">
    <location>
        <position position="47"/>
    </location>
    <ligand>
        <name>Zn(2+)</name>
        <dbReference type="ChEBI" id="CHEBI:29105"/>
        <label>1</label>
    </ligand>
</feature>
<accession>A0ABW4LKC0</accession>
<feature type="binding site" evidence="7">
    <location>
        <position position="51"/>
    </location>
    <ligand>
        <name>Zn(2+)</name>
        <dbReference type="ChEBI" id="CHEBI:29105"/>
        <label>1</label>
    </ligand>
</feature>
<feature type="binding site" evidence="7">
    <location>
        <position position="53"/>
    </location>
    <ligand>
        <name>Zn(2+)</name>
        <dbReference type="ChEBI" id="CHEBI:29105"/>
        <label>2</label>
    </ligand>
</feature>
<feature type="active site" description="Proton donor/acceptor" evidence="7">
    <location>
        <position position="57"/>
    </location>
</feature>
<dbReference type="Gene3D" id="3.50.30.50">
    <property type="entry name" value="Putative cyclase"/>
    <property type="match status" value="1"/>
</dbReference>
<comment type="catalytic activity">
    <reaction evidence="6 7">
        <text>N-formyl-L-kynurenine + H2O = L-kynurenine + formate + H(+)</text>
        <dbReference type="Rhea" id="RHEA:13009"/>
        <dbReference type="ChEBI" id="CHEBI:15377"/>
        <dbReference type="ChEBI" id="CHEBI:15378"/>
        <dbReference type="ChEBI" id="CHEBI:15740"/>
        <dbReference type="ChEBI" id="CHEBI:57959"/>
        <dbReference type="ChEBI" id="CHEBI:58629"/>
        <dbReference type="EC" id="3.5.1.9"/>
    </reaction>
</comment>
<feature type="binding site" evidence="7">
    <location>
        <position position="170"/>
    </location>
    <ligand>
        <name>Zn(2+)</name>
        <dbReference type="ChEBI" id="CHEBI:29105"/>
        <label>1</label>
    </ligand>
</feature>
<proteinExistence type="inferred from homology"/>
<evidence type="ECO:0000313" key="8">
    <source>
        <dbReference type="EMBL" id="MFD1735589.1"/>
    </source>
</evidence>
<dbReference type="Pfam" id="PF04199">
    <property type="entry name" value="Cyclase"/>
    <property type="match status" value="1"/>
</dbReference>
<dbReference type="SUPFAM" id="SSF102198">
    <property type="entry name" value="Putative cyclase"/>
    <property type="match status" value="1"/>
</dbReference>
<evidence type="ECO:0000256" key="3">
    <source>
        <dbReference type="ARBA" id="ARBA00022801"/>
    </source>
</evidence>
<keyword evidence="5 7" id="KW-0823">Tryptophan catabolism</keyword>
<dbReference type="GO" id="GO:0004061">
    <property type="term" value="F:arylformamidase activity"/>
    <property type="evidence" value="ECO:0007669"/>
    <property type="project" value="UniProtKB-EC"/>
</dbReference>
<dbReference type="InterPro" id="IPR037175">
    <property type="entry name" value="KFase_sf"/>
</dbReference>
<comment type="caution">
    <text evidence="8">The sequence shown here is derived from an EMBL/GenBank/DDBJ whole genome shotgun (WGS) entry which is preliminary data.</text>
</comment>
<keyword evidence="3 7" id="KW-0378">Hydrolase</keyword>
<comment type="similarity">
    <text evidence="7">Belongs to the Cyclase 1 superfamily. KynB family.</text>
</comment>
<evidence type="ECO:0000256" key="2">
    <source>
        <dbReference type="ARBA" id="ARBA00022723"/>
    </source>
</evidence>
<dbReference type="PANTHER" id="PTHR31118:SF32">
    <property type="entry name" value="KYNURENINE FORMAMIDASE"/>
    <property type="match status" value="1"/>
</dbReference>
<feature type="binding site" evidence="7">
    <location>
        <position position="17"/>
    </location>
    <ligand>
        <name>substrate</name>
    </ligand>
</feature>
<sequence length="206" mass="22672">MGWIDISMPLNETTAVWPGDTRFLFSLNWSKQHTGSVNVGKIEMSTHTGTHIDAPYHFDDSGKKIHDYNLERFIGNALVVSLETKKSICIDDVVDIDTQGVEKLLLKTNAWKDRSIFPDSIPCIEPGVAECLARKGIKLLGLDLPSVDPIDSKELVAHHELASQDILILEGLVLKDVNPGHYEMVAVPLSIKGGDASPVRAIIRPL</sequence>
<organism evidence="8 9">
    <name type="scientific">Bacillus salitolerans</name>
    <dbReference type="NCBI Taxonomy" id="1437434"/>
    <lineage>
        <taxon>Bacteria</taxon>
        <taxon>Bacillati</taxon>
        <taxon>Bacillota</taxon>
        <taxon>Bacilli</taxon>
        <taxon>Bacillales</taxon>
        <taxon>Bacillaceae</taxon>
        <taxon>Bacillus</taxon>
    </lineage>
</organism>
<evidence type="ECO:0000256" key="5">
    <source>
        <dbReference type="ARBA" id="ARBA00023079"/>
    </source>
</evidence>
<keyword evidence="4 7" id="KW-0862">Zinc</keyword>
<keyword evidence="9" id="KW-1185">Reference proteome</keyword>
<dbReference type="PANTHER" id="PTHR31118">
    <property type="entry name" value="CYCLASE-LIKE PROTEIN 2"/>
    <property type="match status" value="1"/>
</dbReference>
<evidence type="ECO:0000256" key="6">
    <source>
        <dbReference type="ARBA" id="ARBA00048496"/>
    </source>
</evidence>
<comment type="pathway">
    <text evidence="7">Amino-acid degradation; L-tryptophan degradation via kynurenine pathway; L-kynurenine from L-tryptophan: step 2/2.</text>
</comment>
<comment type="function">
    <text evidence="1 7">Catalyzes the hydrolysis of N-formyl-L-kynurenine to L-kynurenine, the second step in the kynurenine pathway of tryptophan degradation.</text>
</comment>
<evidence type="ECO:0000313" key="9">
    <source>
        <dbReference type="Proteomes" id="UP001597214"/>
    </source>
</evidence>
<feature type="binding site" evidence="7">
    <location>
        <position position="170"/>
    </location>
    <ligand>
        <name>Zn(2+)</name>
        <dbReference type="ChEBI" id="CHEBI:29105"/>
        <label>2</label>
    </ligand>
</feature>
<name>A0ABW4LKC0_9BACI</name>
<gene>
    <name evidence="7 8" type="primary">kynB</name>
    <name evidence="8" type="ORF">ACFSCX_03340</name>
</gene>
<dbReference type="NCBIfam" id="TIGR03035">
    <property type="entry name" value="trp_arylform"/>
    <property type="match status" value="1"/>
</dbReference>
<reference evidence="9" key="1">
    <citation type="journal article" date="2019" name="Int. J. Syst. Evol. Microbiol.">
        <title>The Global Catalogue of Microorganisms (GCM) 10K type strain sequencing project: providing services to taxonomists for standard genome sequencing and annotation.</title>
        <authorList>
            <consortium name="The Broad Institute Genomics Platform"/>
            <consortium name="The Broad Institute Genome Sequencing Center for Infectious Disease"/>
            <person name="Wu L."/>
            <person name="Ma J."/>
        </authorList>
    </citation>
    <scope>NUCLEOTIDE SEQUENCE [LARGE SCALE GENOMIC DNA]</scope>
    <source>
        <strain evidence="9">CCUG 49339</strain>
    </source>
</reference>
<dbReference type="RefSeq" id="WP_377926688.1">
    <property type="nucleotide sequence ID" value="NZ_JBHUEM010000003.1"/>
</dbReference>
<dbReference type="InterPro" id="IPR007325">
    <property type="entry name" value="KFase/CYL"/>
</dbReference>